<organism evidence="2 3">
    <name type="scientific">Hymenobacter luteus</name>
    <dbReference type="NCBI Taxonomy" id="1411122"/>
    <lineage>
        <taxon>Bacteria</taxon>
        <taxon>Pseudomonadati</taxon>
        <taxon>Bacteroidota</taxon>
        <taxon>Cytophagia</taxon>
        <taxon>Cytophagales</taxon>
        <taxon>Hymenobacteraceae</taxon>
        <taxon>Hymenobacter</taxon>
    </lineage>
</organism>
<proteinExistence type="predicted"/>
<accession>A0A7W9SXQ1</accession>
<reference evidence="2 3" key="1">
    <citation type="submission" date="2020-08" db="EMBL/GenBank/DDBJ databases">
        <title>Genomic Encyclopedia of Type Strains, Phase IV (KMG-IV): sequencing the most valuable type-strain genomes for metagenomic binning, comparative biology and taxonomic classification.</title>
        <authorList>
            <person name="Goeker M."/>
        </authorList>
    </citation>
    <scope>NUCLEOTIDE SEQUENCE [LARGE SCALE GENOMIC DNA]</scope>
    <source>
        <strain evidence="2 3">DSM 26718</strain>
    </source>
</reference>
<protein>
    <recommendedName>
        <fullName evidence="4">PorT family protein</fullName>
    </recommendedName>
</protein>
<keyword evidence="3" id="KW-1185">Reference proteome</keyword>
<evidence type="ECO:0008006" key="4">
    <source>
        <dbReference type="Google" id="ProtNLM"/>
    </source>
</evidence>
<dbReference type="AlphaFoldDB" id="A0A7W9SXQ1"/>
<evidence type="ECO:0000256" key="1">
    <source>
        <dbReference type="SAM" id="SignalP"/>
    </source>
</evidence>
<feature type="chain" id="PRO_5031061074" description="PorT family protein" evidence="1">
    <location>
        <begin position="22"/>
        <end position="413"/>
    </location>
</feature>
<feature type="signal peptide" evidence="1">
    <location>
        <begin position="1"/>
        <end position="21"/>
    </location>
</feature>
<evidence type="ECO:0000313" key="3">
    <source>
        <dbReference type="Proteomes" id="UP000532746"/>
    </source>
</evidence>
<comment type="caution">
    <text evidence="2">The sequence shown here is derived from an EMBL/GenBank/DDBJ whole genome shotgun (WGS) entry which is preliminary data.</text>
</comment>
<dbReference type="RefSeq" id="WP_183402350.1">
    <property type="nucleotide sequence ID" value="NZ_JACHGG010000001.1"/>
</dbReference>
<evidence type="ECO:0000313" key="2">
    <source>
        <dbReference type="EMBL" id="MBB6057388.1"/>
    </source>
</evidence>
<dbReference type="Proteomes" id="UP000532746">
    <property type="component" value="Unassembled WGS sequence"/>
</dbReference>
<keyword evidence="1" id="KW-0732">Signal</keyword>
<gene>
    <name evidence="2" type="ORF">HNQ93_000218</name>
</gene>
<name>A0A7W9SXQ1_9BACT</name>
<sequence>MYLKQPVLLGALLLGAAFAQAQTNFRPGYVVTLAGDTLKGEVDSRGAQRNARLSRFRTAKSAPVTEYRPQQLRGYGFTDDRVYQTETVLLSDSVRREGLPDLKEEAFPRASFLEVIVQGPASLLYLRDERSKDHYYLRTPGRPLQELIQTTQEVVRNGVTYWQKSDEFRRVLAAATQQCPAVQPAITTVRYDQAGLIRIVRAYNECVGGVSVAPAAASRKNHVRLGLVLGAERSQLVLDDYPDLQAKGTSSVQPVVGLAANLYPTGASRTLSARVEALYEKQSYRAETRLSTGTMRNYRVTLESIRLPITIRYTYPKGAVRPVVYAGYAFGLFLTNTAEVQGSYGWNPWLFANNPRDLEQGIMVGAGLTTARAAGRNLAVDLRYERSDGFLDATALGSRVNRVYLLLSYDLTK</sequence>
<dbReference type="EMBL" id="JACHGG010000001">
    <property type="protein sequence ID" value="MBB6057388.1"/>
    <property type="molecule type" value="Genomic_DNA"/>
</dbReference>